<dbReference type="PROSITE" id="PS51462">
    <property type="entry name" value="NUDIX"/>
    <property type="match status" value="1"/>
</dbReference>
<dbReference type="Pfam" id="PF14803">
    <property type="entry name" value="Zn_ribbon_Nudix"/>
    <property type="match status" value="1"/>
</dbReference>
<keyword evidence="3" id="KW-1185">Reference proteome</keyword>
<accession>A0A835Y1P5</accession>
<dbReference type="Proteomes" id="UP000612055">
    <property type="component" value="Unassembled WGS sequence"/>
</dbReference>
<dbReference type="Pfam" id="PF00293">
    <property type="entry name" value="NUDIX"/>
    <property type="match status" value="1"/>
</dbReference>
<dbReference type="PANTHER" id="PTHR43222">
    <property type="entry name" value="NUDIX HYDROLASE 23"/>
    <property type="match status" value="1"/>
</dbReference>
<dbReference type="EMBL" id="JAEHOE010000045">
    <property type="protein sequence ID" value="KAG2492456.1"/>
    <property type="molecule type" value="Genomic_DNA"/>
</dbReference>
<dbReference type="InterPro" id="IPR000086">
    <property type="entry name" value="NUDIX_hydrolase_dom"/>
</dbReference>
<dbReference type="Gene3D" id="2.20.70.10">
    <property type="match status" value="1"/>
</dbReference>
<evidence type="ECO:0000259" key="1">
    <source>
        <dbReference type="PROSITE" id="PS51462"/>
    </source>
</evidence>
<comment type="caution">
    <text evidence="2">The sequence shown here is derived from an EMBL/GenBank/DDBJ whole genome shotgun (WGS) entry which is preliminary data.</text>
</comment>
<organism evidence="2 3">
    <name type="scientific">Edaphochlamys debaryana</name>
    <dbReference type="NCBI Taxonomy" id="47281"/>
    <lineage>
        <taxon>Eukaryota</taxon>
        <taxon>Viridiplantae</taxon>
        <taxon>Chlorophyta</taxon>
        <taxon>core chlorophytes</taxon>
        <taxon>Chlorophyceae</taxon>
        <taxon>CS clade</taxon>
        <taxon>Chlamydomonadales</taxon>
        <taxon>Chlamydomonadales incertae sedis</taxon>
        <taxon>Edaphochlamys</taxon>
    </lineage>
</organism>
<gene>
    <name evidence="2" type="ORF">HYH03_009397</name>
</gene>
<protein>
    <recommendedName>
        <fullName evidence="1">Nudix hydrolase domain-containing protein</fullName>
    </recommendedName>
</protein>
<name>A0A835Y1P5_9CHLO</name>
<dbReference type="AlphaFoldDB" id="A0A835Y1P5"/>
<reference evidence="2" key="1">
    <citation type="journal article" date="2020" name="bioRxiv">
        <title>Comparative genomics of Chlamydomonas.</title>
        <authorList>
            <person name="Craig R.J."/>
            <person name="Hasan A.R."/>
            <person name="Ness R.W."/>
            <person name="Keightley P.D."/>
        </authorList>
    </citation>
    <scope>NUCLEOTIDE SEQUENCE</scope>
    <source>
        <strain evidence="2">CCAP 11/70</strain>
    </source>
</reference>
<dbReference type="CDD" id="cd04511">
    <property type="entry name" value="NUDIX_Hydrolase"/>
    <property type="match status" value="1"/>
</dbReference>
<dbReference type="Gene3D" id="3.90.79.10">
    <property type="entry name" value="Nucleoside Triphosphate Pyrophosphohydrolase"/>
    <property type="match status" value="1"/>
</dbReference>
<dbReference type="PANTHER" id="PTHR43222:SF2">
    <property type="entry name" value="NUDIX HYDROLASE 23, CHLOROPLASTIC"/>
    <property type="match status" value="1"/>
</dbReference>
<dbReference type="SUPFAM" id="SSF55811">
    <property type="entry name" value="Nudix"/>
    <property type="match status" value="1"/>
</dbReference>
<dbReference type="InterPro" id="IPR015797">
    <property type="entry name" value="NUDIX_hydrolase-like_dom_sf"/>
</dbReference>
<dbReference type="InterPro" id="IPR029401">
    <property type="entry name" value="Nudix_N"/>
</dbReference>
<dbReference type="OrthoDB" id="447842at2759"/>
<evidence type="ECO:0000313" key="3">
    <source>
        <dbReference type="Proteomes" id="UP000612055"/>
    </source>
</evidence>
<proteinExistence type="predicted"/>
<feature type="domain" description="Nudix hydrolase" evidence="1">
    <location>
        <begin position="81"/>
        <end position="205"/>
    </location>
</feature>
<sequence length="259" mass="27836">MSSASASGPSPATAAAAAPVETDAATGATGPMTQPPKFLVDMKAKFCRMCGGRLELSTPPEGKEWRHVCQNPDCGYIDYQNPKMVVGCIVEHEGKVLLCKRAIQPCYGKWTLPAGYMEWNESSAAGAARETWEEAHAQVSVIAPYAHWDIPMIGQAYILFRASLAPPYTFSSGPESLEVALFEPSAIPFEELAFSSVSTTLRLYLEDLRTGSFRFHHGVIDKRPGSLPNDPGAFVVRDHMALSVDLAGPSGGADTATQQ</sequence>
<evidence type="ECO:0000313" key="2">
    <source>
        <dbReference type="EMBL" id="KAG2492456.1"/>
    </source>
</evidence>